<dbReference type="InterPro" id="IPR005146">
    <property type="entry name" value="B3/B4_tRNA-bd"/>
</dbReference>
<keyword evidence="5 16" id="KW-0820">tRNA-binding</keyword>
<dbReference type="Gene3D" id="3.30.930.10">
    <property type="entry name" value="Bira Bifunctional Protein, Domain 2"/>
    <property type="match status" value="1"/>
</dbReference>
<evidence type="ECO:0000256" key="12">
    <source>
        <dbReference type="ARBA" id="ARBA00022917"/>
    </source>
</evidence>
<keyword evidence="7 15" id="KW-0479">Metal-binding</keyword>
<comment type="subcellular location">
    <subcellularLocation>
        <location evidence="1 15">Cytoplasm</location>
    </subcellularLocation>
</comment>
<dbReference type="PROSITE" id="PS50886">
    <property type="entry name" value="TRBD"/>
    <property type="match status" value="1"/>
</dbReference>
<dbReference type="Pfam" id="PF03147">
    <property type="entry name" value="FDX-ACB"/>
    <property type="match status" value="1"/>
</dbReference>
<dbReference type="InterPro" id="IPR033714">
    <property type="entry name" value="tRNA_bind_bactPheRS"/>
</dbReference>
<dbReference type="AlphaFoldDB" id="A0A940IG77"/>
<accession>A0A940IG77</accession>
<dbReference type="SUPFAM" id="SSF56037">
    <property type="entry name" value="PheT/TilS domain"/>
    <property type="match status" value="1"/>
</dbReference>
<dbReference type="CDD" id="cd02796">
    <property type="entry name" value="tRNA_bind_bactPheRS"/>
    <property type="match status" value="1"/>
</dbReference>
<dbReference type="HAMAP" id="MF_00283">
    <property type="entry name" value="Phe_tRNA_synth_beta1"/>
    <property type="match status" value="1"/>
</dbReference>
<keyword evidence="9 15" id="KW-0067">ATP-binding</keyword>
<dbReference type="SUPFAM" id="SSF54991">
    <property type="entry name" value="Anticodon-binding domain of PheRS"/>
    <property type="match status" value="1"/>
</dbReference>
<organism evidence="20 21">
    <name type="scientific">Candidatus Cryptobacteroides gallistercoris</name>
    <dbReference type="NCBI Taxonomy" id="2840765"/>
    <lineage>
        <taxon>Bacteria</taxon>
        <taxon>Pseudomonadati</taxon>
        <taxon>Bacteroidota</taxon>
        <taxon>Bacteroidia</taxon>
        <taxon>Bacteroidales</taxon>
        <taxon>Candidatus Cryptobacteroides</taxon>
    </lineage>
</organism>
<evidence type="ECO:0000256" key="1">
    <source>
        <dbReference type="ARBA" id="ARBA00004496"/>
    </source>
</evidence>
<dbReference type="Gene3D" id="2.40.50.140">
    <property type="entry name" value="Nucleic acid-binding proteins"/>
    <property type="match status" value="1"/>
</dbReference>
<dbReference type="InterPro" id="IPR005121">
    <property type="entry name" value="Fdx_antiC-bd"/>
</dbReference>
<dbReference type="Gene3D" id="3.50.40.10">
    <property type="entry name" value="Phenylalanyl-trna Synthetase, Chain B, domain 3"/>
    <property type="match status" value="1"/>
</dbReference>
<keyword evidence="4 15" id="KW-0963">Cytoplasm</keyword>
<dbReference type="InterPro" id="IPR002547">
    <property type="entry name" value="tRNA-bd_dom"/>
</dbReference>
<evidence type="ECO:0000313" key="20">
    <source>
        <dbReference type="EMBL" id="MBO8454341.1"/>
    </source>
</evidence>
<keyword evidence="11 16" id="KW-0694">RNA-binding</keyword>
<dbReference type="InterPro" id="IPR036690">
    <property type="entry name" value="Fdx_antiC-bd_sf"/>
</dbReference>
<evidence type="ECO:0000256" key="3">
    <source>
        <dbReference type="ARBA" id="ARBA00011209"/>
    </source>
</evidence>
<dbReference type="InterPro" id="IPR009061">
    <property type="entry name" value="DNA-bd_dom_put_sf"/>
</dbReference>
<dbReference type="PROSITE" id="PS51447">
    <property type="entry name" value="FDX_ACB"/>
    <property type="match status" value="1"/>
</dbReference>
<feature type="binding site" evidence="15">
    <location>
        <position position="479"/>
    </location>
    <ligand>
        <name>Mg(2+)</name>
        <dbReference type="ChEBI" id="CHEBI:18420"/>
        <note>shared with alpha subunit</note>
    </ligand>
</feature>
<dbReference type="EMBL" id="JADIMJ010000095">
    <property type="protein sequence ID" value="MBO8454341.1"/>
    <property type="molecule type" value="Genomic_DNA"/>
</dbReference>
<dbReference type="InterPro" id="IPR045864">
    <property type="entry name" value="aa-tRNA-synth_II/BPL/LPL"/>
</dbReference>
<feature type="domain" description="TRNA-binding" evidence="17">
    <location>
        <begin position="42"/>
        <end position="151"/>
    </location>
</feature>
<evidence type="ECO:0000256" key="15">
    <source>
        <dbReference type="HAMAP-Rule" id="MF_00283"/>
    </source>
</evidence>
<dbReference type="InterPro" id="IPR004532">
    <property type="entry name" value="Phe-tRNA-ligase_IIc_bsu_bact"/>
</dbReference>
<evidence type="ECO:0000256" key="9">
    <source>
        <dbReference type="ARBA" id="ARBA00022840"/>
    </source>
</evidence>
<gene>
    <name evidence="15" type="primary">pheT</name>
    <name evidence="20" type="ORF">IAC07_06450</name>
</gene>
<evidence type="ECO:0000256" key="10">
    <source>
        <dbReference type="ARBA" id="ARBA00022842"/>
    </source>
</evidence>
<evidence type="ECO:0000256" key="4">
    <source>
        <dbReference type="ARBA" id="ARBA00022490"/>
    </source>
</evidence>
<dbReference type="GO" id="GO:0000049">
    <property type="term" value="F:tRNA binding"/>
    <property type="evidence" value="ECO:0007669"/>
    <property type="project" value="UniProtKB-UniRule"/>
</dbReference>
<evidence type="ECO:0000256" key="14">
    <source>
        <dbReference type="ARBA" id="ARBA00049255"/>
    </source>
</evidence>
<dbReference type="SUPFAM" id="SSF50249">
    <property type="entry name" value="Nucleic acid-binding proteins"/>
    <property type="match status" value="1"/>
</dbReference>
<dbReference type="PROSITE" id="PS51483">
    <property type="entry name" value="B5"/>
    <property type="match status" value="1"/>
</dbReference>
<keyword evidence="8 15" id="KW-0547">Nucleotide-binding</keyword>
<evidence type="ECO:0000256" key="16">
    <source>
        <dbReference type="PROSITE-ProRule" id="PRU00209"/>
    </source>
</evidence>
<comment type="subunit">
    <text evidence="3 15">Tetramer of two alpha and two beta subunits.</text>
</comment>
<evidence type="ECO:0000256" key="7">
    <source>
        <dbReference type="ARBA" id="ARBA00022723"/>
    </source>
</evidence>
<sequence>MKISYNWLKDYIKCDLTAEQVADALTSIGLEVDSLEQVESVPGGLAGVTVAEVVECTDHPDSDHLHVTRLDVGSGELLQVVCGAPNVAAGQKVLLATIGTVLPGDFRIKKSKIRGVESFGMICAEDELGIGSSHEGIMVLDPDAVPGTPARDYLRLETDWVIEIGLTANRVDAASHIGVARDLYAWLRLNNIPCSLEIPDVSAFAEGPEGVCTSSDDINGAIPVEVPASDGAPIYSGITIKGVKVAPSPEWLQKKLLSVGLRPINNIVDITNFILMEIGQPLHAFDASKITGNKVIVRRAAEGEKFVTLDGVERTLSSEDLMIANEQKAMCLAGVFGGEESGVTDDTADVFLESAWFNPVSIRKSSKRHGLKTDASFRYERGADPLAVGYARQRAVLLILELAGGHVVGKVQEFCPEKFVRKTVDLDYDRIERFIGKKIGHETIENILGWLSYDFLEKKTDGEGRPEGAKVAVPSYMADVYRECDVVEEILRIYGYNNVELPSSVRGSVNAEARPEPEKVRNTISDFLAANGFVETMNNSLTKSSYYSGLRTFPEEKCVRILNPLSSDLNVMRQTLILNGLEVIAYNINRQITTMRTFEYGSVYALKPGMDGAALESYAESQNYAIFITGPGEKSWCAEPRKGSYSLLKGYLELLLRRFGADIYSLQYEAAPSDIFSEGLLYRLPGSGEQLAVAGTVAPSLLRRFSIRQPVFAAEISWPVFFELVRRDRIRYSELPKYPEVRRDLALLLDENVSYADLRKSAFRVGKKLLRSVSLFDVYRGDKIPQDKKQYAMSFVLQDADKTLTDNDVEKFMSKLLSTFTNEYGAQLRD</sequence>
<dbReference type="InterPro" id="IPR045060">
    <property type="entry name" value="Phe-tRNA-ligase_IIc_bsu"/>
</dbReference>
<dbReference type="InterPro" id="IPR012340">
    <property type="entry name" value="NA-bd_OB-fold"/>
</dbReference>
<dbReference type="GO" id="GO:0005524">
    <property type="term" value="F:ATP binding"/>
    <property type="evidence" value="ECO:0007669"/>
    <property type="project" value="UniProtKB-UniRule"/>
</dbReference>
<keyword evidence="13 15" id="KW-0030">Aminoacyl-tRNA synthetase</keyword>
<dbReference type="Gene3D" id="3.30.56.10">
    <property type="match status" value="2"/>
</dbReference>
<evidence type="ECO:0000256" key="8">
    <source>
        <dbReference type="ARBA" id="ARBA00022741"/>
    </source>
</evidence>
<comment type="catalytic activity">
    <reaction evidence="14 15">
        <text>tRNA(Phe) + L-phenylalanine + ATP = L-phenylalanyl-tRNA(Phe) + AMP + diphosphate + H(+)</text>
        <dbReference type="Rhea" id="RHEA:19413"/>
        <dbReference type="Rhea" id="RHEA-COMP:9668"/>
        <dbReference type="Rhea" id="RHEA-COMP:9699"/>
        <dbReference type="ChEBI" id="CHEBI:15378"/>
        <dbReference type="ChEBI" id="CHEBI:30616"/>
        <dbReference type="ChEBI" id="CHEBI:33019"/>
        <dbReference type="ChEBI" id="CHEBI:58095"/>
        <dbReference type="ChEBI" id="CHEBI:78442"/>
        <dbReference type="ChEBI" id="CHEBI:78531"/>
        <dbReference type="ChEBI" id="CHEBI:456215"/>
        <dbReference type="EC" id="6.1.1.20"/>
    </reaction>
</comment>
<feature type="binding site" evidence="15">
    <location>
        <position position="485"/>
    </location>
    <ligand>
        <name>Mg(2+)</name>
        <dbReference type="ChEBI" id="CHEBI:18420"/>
        <note>shared with alpha subunit</note>
    </ligand>
</feature>
<dbReference type="Pfam" id="PF03483">
    <property type="entry name" value="B3_4"/>
    <property type="match status" value="1"/>
</dbReference>
<dbReference type="Pfam" id="PF03484">
    <property type="entry name" value="B5"/>
    <property type="match status" value="1"/>
</dbReference>
<evidence type="ECO:0000256" key="5">
    <source>
        <dbReference type="ARBA" id="ARBA00022555"/>
    </source>
</evidence>
<keyword evidence="10 15" id="KW-0460">Magnesium</keyword>
<reference evidence="20" key="1">
    <citation type="submission" date="2020-10" db="EMBL/GenBank/DDBJ databases">
        <authorList>
            <person name="Gilroy R."/>
        </authorList>
    </citation>
    <scope>NUCLEOTIDE SEQUENCE</scope>
    <source>
        <strain evidence="20">F1-3629</strain>
    </source>
</reference>
<keyword evidence="12 15" id="KW-0648">Protein biosynthesis</keyword>
<evidence type="ECO:0000313" key="21">
    <source>
        <dbReference type="Proteomes" id="UP000771749"/>
    </source>
</evidence>
<evidence type="ECO:0000256" key="13">
    <source>
        <dbReference type="ARBA" id="ARBA00023146"/>
    </source>
</evidence>
<dbReference type="FunFam" id="2.40.50.140:FF:000045">
    <property type="entry name" value="Phenylalanine--tRNA ligase beta subunit"/>
    <property type="match status" value="1"/>
</dbReference>
<dbReference type="PANTHER" id="PTHR10947">
    <property type="entry name" value="PHENYLALANYL-TRNA SYNTHETASE BETA CHAIN AND LEUCINE-RICH REPEAT-CONTAINING PROTEIN 47"/>
    <property type="match status" value="1"/>
</dbReference>
<keyword evidence="6 15" id="KW-0436">Ligase</keyword>
<protein>
    <recommendedName>
        <fullName evidence="15">Phenylalanine--tRNA ligase beta subunit</fullName>
        <ecNumber evidence="15">6.1.1.20</ecNumber>
    </recommendedName>
    <alternativeName>
        <fullName evidence="15">Phenylalanyl-tRNA synthetase beta subunit</fullName>
        <shortName evidence="15">PheRS</shortName>
    </alternativeName>
</protein>
<dbReference type="SMART" id="SM00873">
    <property type="entry name" value="B3_4"/>
    <property type="match status" value="1"/>
</dbReference>
<dbReference type="Gene3D" id="3.30.70.380">
    <property type="entry name" value="Ferrodoxin-fold anticodon-binding domain"/>
    <property type="match status" value="1"/>
</dbReference>
<feature type="binding site" evidence="15">
    <location>
        <position position="488"/>
    </location>
    <ligand>
        <name>Mg(2+)</name>
        <dbReference type="ChEBI" id="CHEBI:18420"/>
        <note>shared with alpha subunit</note>
    </ligand>
</feature>
<dbReference type="Pfam" id="PF17759">
    <property type="entry name" value="tRNA_synthFbeta"/>
    <property type="match status" value="1"/>
</dbReference>
<dbReference type="NCBIfam" id="NF045760">
    <property type="entry name" value="YtpR"/>
    <property type="match status" value="1"/>
</dbReference>
<dbReference type="InterPro" id="IPR020825">
    <property type="entry name" value="Phe-tRNA_synthase-like_B3/B4"/>
</dbReference>
<dbReference type="SMART" id="SM00874">
    <property type="entry name" value="B5"/>
    <property type="match status" value="1"/>
</dbReference>
<comment type="cofactor">
    <cofactor evidence="15">
        <name>Mg(2+)</name>
        <dbReference type="ChEBI" id="CHEBI:18420"/>
    </cofactor>
    <text evidence="15">Binds 2 magnesium ions per tetramer.</text>
</comment>
<dbReference type="SUPFAM" id="SSF55681">
    <property type="entry name" value="Class II aaRS and biotin synthetases"/>
    <property type="match status" value="1"/>
</dbReference>
<evidence type="ECO:0000259" key="19">
    <source>
        <dbReference type="PROSITE" id="PS51483"/>
    </source>
</evidence>
<proteinExistence type="inferred from homology"/>
<feature type="domain" description="FDX-ACB" evidence="18">
    <location>
        <begin position="736"/>
        <end position="829"/>
    </location>
</feature>
<comment type="similarity">
    <text evidence="2 15">Belongs to the phenylalanyl-tRNA synthetase beta subunit family. Type 1 subfamily.</text>
</comment>
<reference evidence="20" key="2">
    <citation type="journal article" date="2021" name="PeerJ">
        <title>Extensive microbial diversity within the chicken gut microbiome revealed by metagenomics and culture.</title>
        <authorList>
            <person name="Gilroy R."/>
            <person name="Ravi A."/>
            <person name="Getino M."/>
            <person name="Pursley I."/>
            <person name="Horton D.L."/>
            <person name="Alikhan N.F."/>
            <person name="Baker D."/>
            <person name="Gharbi K."/>
            <person name="Hall N."/>
            <person name="Watson M."/>
            <person name="Adriaenssens E.M."/>
            <person name="Foster-Nyarko E."/>
            <person name="Jarju S."/>
            <person name="Secka A."/>
            <person name="Antonio M."/>
            <person name="Oren A."/>
            <person name="Chaudhuri R.R."/>
            <person name="La Ragione R."/>
            <person name="Hildebrand F."/>
            <person name="Pallen M.J."/>
        </authorList>
    </citation>
    <scope>NUCLEOTIDE SEQUENCE</scope>
    <source>
        <strain evidence="20">F1-3629</strain>
    </source>
</reference>
<evidence type="ECO:0000259" key="18">
    <source>
        <dbReference type="PROSITE" id="PS51447"/>
    </source>
</evidence>
<dbReference type="Pfam" id="PF01588">
    <property type="entry name" value="tRNA_bind"/>
    <property type="match status" value="1"/>
</dbReference>
<dbReference type="InterPro" id="IPR005147">
    <property type="entry name" value="tRNA_synthase_B5-dom"/>
</dbReference>
<feature type="domain" description="B5" evidence="19">
    <location>
        <begin position="419"/>
        <end position="501"/>
    </location>
</feature>
<evidence type="ECO:0000256" key="2">
    <source>
        <dbReference type="ARBA" id="ARBA00008653"/>
    </source>
</evidence>
<evidence type="ECO:0000256" key="11">
    <source>
        <dbReference type="ARBA" id="ARBA00022884"/>
    </source>
</evidence>
<feature type="binding site" evidence="15">
    <location>
        <position position="489"/>
    </location>
    <ligand>
        <name>Mg(2+)</name>
        <dbReference type="ChEBI" id="CHEBI:18420"/>
        <note>shared with alpha subunit</note>
    </ligand>
</feature>
<dbReference type="PANTHER" id="PTHR10947:SF0">
    <property type="entry name" value="PHENYLALANINE--TRNA LIGASE BETA SUBUNIT"/>
    <property type="match status" value="1"/>
</dbReference>
<comment type="caution">
    <text evidence="20">The sequence shown here is derived from an EMBL/GenBank/DDBJ whole genome shotgun (WGS) entry which is preliminary data.</text>
</comment>
<name>A0A940IG77_9BACT</name>
<dbReference type="FunFam" id="3.30.70.380:FF:000001">
    <property type="entry name" value="Phenylalanine--tRNA ligase beta subunit"/>
    <property type="match status" value="1"/>
</dbReference>
<dbReference type="GO" id="GO:0004826">
    <property type="term" value="F:phenylalanine-tRNA ligase activity"/>
    <property type="evidence" value="ECO:0007669"/>
    <property type="project" value="UniProtKB-UniRule"/>
</dbReference>
<dbReference type="SUPFAM" id="SSF46955">
    <property type="entry name" value="Putative DNA-binding domain"/>
    <property type="match status" value="1"/>
</dbReference>
<dbReference type="GO" id="GO:0000287">
    <property type="term" value="F:magnesium ion binding"/>
    <property type="evidence" value="ECO:0007669"/>
    <property type="project" value="UniProtKB-UniRule"/>
</dbReference>
<dbReference type="GO" id="GO:0006432">
    <property type="term" value="P:phenylalanyl-tRNA aminoacylation"/>
    <property type="evidence" value="ECO:0007669"/>
    <property type="project" value="UniProtKB-UniRule"/>
</dbReference>
<dbReference type="EC" id="6.1.1.20" evidence="15"/>
<dbReference type="FunFam" id="3.50.40.10:FF:000001">
    <property type="entry name" value="Phenylalanine--tRNA ligase beta subunit"/>
    <property type="match status" value="1"/>
</dbReference>
<dbReference type="NCBIfam" id="TIGR00472">
    <property type="entry name" value="pheT_bact"/>
    <property type="match status" value="1"/>
</dbReference>
<dbReference type="InterPro" id="IPR041616">
    <property type="entry name" value="PheRS_beta_core"/>
</dbReference>
<dbReference type="GO" id="GO:0009328">
    <property type="term" value="C:phenylalanine-tRNA ligase complex"/>
    <property type="evidence" value="ECO:0007669"/>
    <property type="project" value="TreeGrafter"/>
</dbReference>
<evidence type="ECO:0000259" key="17">
    <source>
        <dbReference type="PROSITE" id="PS50886"/>
    </source>
</evidence>
<dbReference type="Proteomes" id="UP000771749">
    <property type="component" value="Unassembled WGS sequence"/>
</dbReference>
<dbReference type="SMART" id="SM00896">
    <property type="entry name" value="FDX-ACB"/>
    <property type="match status" value="1"/>
</dbReference>
<evidence type="ECO:0000256" key="6">
    <source>
        <dbReference type="ARBA" id="ARBA00022598"/>
    </source>
</evidence>